<evidence type="ECO:0000256" key="1">
    <source>
        <dbReference type="ARBA" id="ARBA00000915"/>
    </source>
</evidence>
<evidence type="ECO:0000256" key="8">
    <source>
        <dbReference type="ARBA" id="ARBA00022605"/>
    </source>
</evidence>
<dbReference type="SUPFAM" id="SSF54913">
    <property type="entry name" value="GlnB-like"/>
    <property type="match status" value="1"/>
</dbReference>
<feature type="domain" description="Histidine biosynthesis HisG C-terminal" evidence="17">
    <location>
        <begin position="213"/>
        <end position="284"/>
    </location>
</feature>
<dbReference type="NCBIfam" id="TIGR03455">
    <property type="entry name" value="HisG_C-term"/>
    <property type="match status" value="1"/>
</dbReference>
<evidence type="ECO:0000256" key="10">
    <source>
        <dbReference type="ARBA" id="ARBA00022679"/>
    </source>
</evidence>
<dbReference type="EC" id="2.4.2.17" evidence="5 15"/>
<keyword evidence="11 15" id="KW-0547">Nucleotide-binding</keyword>
<dbReference type="PANTHER" id="PTHR21403">
    <property type="entry name" value="ATP PHOSPHORIBOSYLTRANSFERASE ATP-PRTASE"/>
    <property type="match status" value="1"/>
</dbReference>
<dbReference type="AlphaFoldDB" id="A0A1G6RRF6"/>
<dbReference type="Gene3D" id="3.40.190.10">
    <property type="entry name" value="Periplasmic binding protein-like II"/>
    <property type="match status" value="2"/>
</dbReference>
<evidence type="ECO:0000259" key="16">
    <source>
        <dbReference type="Pfam" id="PF01634"/>
    </source>
</evidence>
<dbReference type="RefSeq" id="WP_091367074.1">
    <property type="nucleotide sequence ID" value="NZ_FMZF01000005.1"/>
</dbReference>
<dbReference type="PROSITE" id="PS01316">
    <property type="entry name" value="ATP_P_PHORIBOSYLTR"/>
    <property type="match status" value="1"/>
</dbReference>
<evidence type="ECO:0000259" key="17">
    <source>
        <dbReference type="Pfam" id="PF08029"/>
    </source>
</evidence>
<dbReference type="HAMAP" id="MF_00079">
    <property type="entry name" value="HisG_Long"/>
    <property type="match status" value="1"/>
</dbReference>
<evidence type="ECO:0000256" key="13">
    <source>
        <dbReference type="ARBA" id="ARBA00023102"/>
    </source>
</evidence>
<dbReference type="InterPro" id="IPR015867">
    <property type="entry name" value="N-reg_PII/ATP_PRibTrfase_C"/>
</dbReference>
<dbReference type="GO" id="GO:0000287">
    <property type="term" value="F:magnesium ion binding"/>
    <property type="evidence" value="ECO:0007669"/>
    <property type="project" value="UniProtKB-UniRule"/>
</dbReference>
<dbReference type="Pfam" id="PF08029">
    <property type="entry name" value="HisG_C"/>
    <property type="match status" value="1"/>
</dbReference>
<evidence type="ECO:0000256" key="4">
    <source>
        <dbReference type="ARBA" id="ARBA00007955"/>
    </source>
</evidence>
<comment type="subcellular location">
    <subcellularLocation>
        <location evidence="2 15">Cytoplasm</location>
    </subcellularLocation>
</comment>
<evidence type="ECO:0000256" key="15">
    <source>
        <dbReference type="HAMAP-Rule" id="MF_00079"/>
    </source>
</evidence>
<comment type="activity regulation">
    <text evidence="15">Feedback inhibited by histidine.</text>
</comment>
<dbReference type="InterPro" id="IPR001348">
    <property type="entry name" value="ATP_PRibTrfase_HisG"/>
</dbReference>
<dbReference type="OrthoDB" id="9801867at2"/>
<keyword evidence="10 15" id="KW-0808">Transferase</keyword>
<name>A0A1G6RRF6_9ACTN</name>
<dbReference type="GO" id="GO:0005737">
    <property type="term" value="C:cytoplasm"/>
    <property type="evidence" value="ECO:0007669"/>
    <property type="project" value="UniProtKB-SubCell"/>
</dbReference>
<evidence type="ECO:0000256" key="14">
    <source>
        <dbReference type="ARBA" id="ARBA00024861"/>
    </source>
</evidence>
<keyword evidence="9 15" id="KW-0328">Glycosyltransferase</keyword>
<dbReference type="InterPro" id="IPR020621">
    <property type="entry name" value="ATP-PRT_HisG_long"/>
</dbReference>
<protein>
    <recommendedName>
        <fullName evidence="6 15">ATP phosphoribosyltransferase</fullName>
        <shortName evidence="15">ATP-PRT</shortName>
        <shortName evidence="15">ATP-PRTase</shortName>
        <ecNumber evidence="5 15">2.4.2.17</ecNumber>
    </recommendedName>
</protein>
<dbReference type="InterPro" id="IPR018198">
    <property type="entry name" value="ATP_PRibTrfase_CS"/>
</dbReference>
<evidence type="ECO:0000313" key="19">
    <source>
        <dbReference type="Proteomes" id="UP000199416"/>
    </source>
</evidence>
<evidence type="ECO:0000256" key="12">
    <source>
        <dbReference type="ARBA" id="ARBA00022840"/>
    </source>
</evidence>
<evidence type="ECO:0000256" key="9">
    <source>
        <dbReference type="ARBA" id="ARBA00022676"/>
    </source>
</evidence>
<comment type="similarity">
    <text evidence="4 15">Belongs to the ATP phosphoribosyltransferase family. Long subfamily.</text>
</comment>
<evidence type="ECO:0000256" key="6">
    <source>
        <dbReference type="ARBA" id="ARBA00020998"/>
    </source>
</evidence>
<dbReference type="NCBIfam" id="TIGR00070">
    <property type="entry name" value="hisG"/>
    <property type="match status" value="1"/>
</dbReference>
<proteinExistence type="inferred from homology"/>
<comment type="cofactor">
    <cofactor evidence="15">
        <name>Mg(2+)</name>
        <dbReference type="ChEBI" id="CHEBI:18420"/>
    </cofactor>
</comment>
<dbReference type="InterPro" id="IPR013115">
    <property type="entry name" value="HisG_C"/>
</dbReference>
<dbReference type="EMBL" id="FMZF01000005">
    <property type="protein sequence ID" value="SDD06547.1"/>
    <property type="molecule type" value="Genomic_DNA"/>
</dbReference>
<dbReference type="Pfam" id="PF01634">
    <property type="entry name" value="HisG"/>
    <property type="match status" value="1"/>
</dbReference>
<sequence length="288" mass="30962">MLRVAVPNKGALSEPAAAMLAESGYRQRRSTKDLAVYDPDSDTEFFYLRPRDIAVYVASGTLDVGITGRDMMLETAPADGEGPTAVEVMSLGFGRSSFRFASPVESAIDSVEQLAGKRIATAYPVLLQRFLQESGVKAGVVKLDGAVETACRLGVADAVCDVVETGTTLRAAGLRIIGEPVLSSEAVLVRREGAEEIPAVAQLRRRLRGVLVARQYVLLDYDCPNELLARATALTPGLEGPTVSPLQTEGWSAVRAMVRQSDTNRVMDELWELGARAILVTSIHACRL</sequence>
<comment type="function">
    <text evidence="14 15">Catalyzes the condensation of ATP and 5-phosphoribose 1-diphosphate to form N'-(5'-phosphoribosyl)-ATP (PR-ATP). Has a crucial role in the pathway because the rate of histidine biosynthesis seems to be controlled primarily by regulation of HisG enzymatic activity.</text>
</comment>
<gene>
    <name evidence="15" type="primary">hisG</name>
    <name evidence="18" type="ORF">SAMN05660690_3282</name>
</gene>
<keyword evidence="15" id="KW-0479">Metal-binding</keyword>
<keyword evidence="13 15" id="KW-0368">Histidine biosynthesis</keyword>
<organism evidence="18 19">
    <name type="scientific">Geodermatophilus telluris</name>
    <dbReference type="NCBI Taxonomy" id="1190417"/>
    <lineage>
        <taxon>Bacteria</taxon>
        <taxon>Bacillati</taxon>
        <taxon>Actinomycetota</taxon>
        <taxon>Actinomycetes</taxon>
        <taxon>Geodermatophilales</taxon>
        <taxon>Geodermatophilaceae</taxon>
        <taxon>Geodermatophilus</taxon>
    </lineage>
</organism>
<keyword evidence="8 15" id="KW-0028">Amino-acid biosynthesis</keyword>
<dbReference type="GO" id="GO:0000105">
    <property type="term" value="P:L-histidine biosynthetic process"/>
    <property type="evidence" value="ECO:0007669"/>
    <property type="project" value="UniProtKB-UniRule"/>
</dbReference>
<accession>A0A1G6RRF6</accession>
<evidence type="ECO:0000256" key="5">
    <source>
        <dbReference type="ARBA" id="ARBA00011946"/>
    </source>
</evidence>
<dbReference type="UniPathway" id="UPA00031">
    <property type="reaction ID" value="UER00006"/>
</dbReference>
<dbReference type="GO" id="GO:0003879">
    <property type="term" value="F:ATP phosphoribosyltransferase activity"/>
    <property type="evidence" value="ECO:0007669"/>
    <property type="project" value="UniProtKB-UniRule"/>
</dbReference>
<keyword evidence="19" id="KW-1185">Reference proteome</keyword>
<evidence type="ECO:0000256" key="3">
    <source>
        <dbReference type="ARBA" id="ARBA00004667"/>
    </source>
</evidence>
<evidence type="ECO:0000313" key="18">
    <source>
        <dbReference type="EMBL" id="SDD06547.1"/>
    </source>
</evidence>
<keyword evidence="15" id="KW-0460">Magnesium</keyword>
<keyword evidence="12 15" id="KW-0067">ATP-binding</keyword>
<dbReference type="Gene3D" id="3.30.70.120">
    <property type="match status" value="1"/>
</dbReference>
<dbReference type="InterPro" id="IPR013820">
    <property type="entry name" value="ATP_PRibTrfase_cat"/>
</dbReference>
<dbReference type="FunFam" id="3.30.70.120:FF:000003">
    <property type="entry name" value="ATP phosphoribosyltransferase"/>
    <property type="match status" value="1"/>
</dbReference>
<reference evidence="19" key="1">
    <citation type="submission" date="2016-10" db="EMBL/GenBank/DDBJ databases">
        <authorList>
            <person name="Varghese N."/>
            <person name="Submissions S."/>
        </authorList>
    </citation>
    <scope>NUCLEOTIDE SEQUENCE [LARGE SCALE GENOMIC DNA]</scope>
    <source>
        <strain evidence="19">DSM 45421</strain>
    </source>
</reference>
<dbReference type="SUPFAM" id="SSF53850">
    <property type="entry name" value="Periplasmic binding protein-like II"/>
    <property type="match status" value="1"/>
</dbReference>
<evidence type="ECO:0000256" key="11">
    <source>
        <dbReference type="ARBA" id="ARBA00022741"/>
    </source>
</evidence>
<dbReference type="STRING" id="1190417.SAMN05660690_3282"/>
<dbReference type="InterPro" id="IPR011322">
    <property type="entry name" value="N-reg_PII-like_a/b"/>
</dbReference>
<evidence type="ECO:0000256" key="7">
    <source>
        <dbReference type="ARBA" id="ARBA00022490"/>
    </source>
</evidence>
<keyword evidence="7 15" id="KW-0963">Cytoplasm</keyword>
<comment type="catalytic activity">
    <reaction evidence="1 15">
        <text>1-(5-phospho-beta-D-ribosyl)-ATP + diphosphate = 5-phospho-alpha-D-ribose 1-diphosphate + ATP</text>
        <dbReference type="Rhea" id="RHEA:18473"/>
        <dbReference type="ChEBI" id="CHEBI:30616"/>
        <dbReference type="ChEBI" id="CHEBI:33019"/>
        <dbReference type="ChEBI" id="CHEBI:58017"/>
        <dbReference type="ChEBI" id="CHEBI:73183"/>
        <dbReference type="EC" id="2.4.2.17"/>
    </reaction>
</comment>
<comment type="pathway">
    <text evidence="3 15">Amino-acid biosynthesis; L-histidine biosynthesis; L-histidine from 5-phospho-alpha-D-ribose 1-diphosphate: step 1/9.</text>
</comment>
<evidence type="ECO:0000256" key="2">
    <source>
        <dbReference type="ARBA" id="ARBA00004496"/>
    </source>
</evidence>
<feature type="domain" description="ATP phosphoribosyltransferase catalytic" evidence="16">
    <location>
        <begin position="49"/>
        <end position="208"/>
    </location>
</feature>
<dbReference type="GO" id="GO:0005524">
    <property type="term" value="F:ATP binding"/>
    <property type="evidence" value="ECO:0007669"/>
    <property type="project" value="UniProtKB-KW"/>
</dbReference>
<dbReference type="PANTHER" id="PTHR21403:SF8">
    <property type="entry name" value="ATP PHOSPHORIBOSYLTRANSFERASE"/>
    <property type="match status" value="1"/>
</dbReference>
<dbReference type="Proteomes" id="UP000199416">
    <property type="component" value="Unassembled WGS sequence"/>
</dbReference>